<dbReference type="AlphaFoldDB" id="A0A6N9T562"/>
<gene>
    <name evidence="7" type="ORF">GTK09_06560</name>
</gene>
<evidence type="ECO:0000313" key="8">
    <source>
        <dbReference type="Proteomes" id="UP000469011"/>
    </source>
</evidence>
<dbReference type="InterPro" id="IPR012327">
    <property type="entry name" value="MeTrfase_D12"/>
</dbReference>
<dbReference type="PANTHER" id="PTHR30481">
    <property type="entry name" value="DNA ADENINE METHYLASE"/>
    <property type="match status" value="1"/>
</dbReference>
<dbReference type="GO" id="GO:0032259">
    <property type="term" value="P:methylation"/>
    <property type="evidence" value="ECO:0007669"/>
    <property type="project" value="UniProtKB-KW"/>
</dbReference>
<comment type="caution">
    <text evidence="7">The sequence shown here is derived from an EMBL/GenBank/DDBJ whole genome shotgun (WGS) entry which is preliminary data.</text>
</comment>
<comment type="similarity">
    <text evidence="1">Belongs to the N(4)/N(6)-methyltransferase family.</text>
</comment>
<dbReference type="GO" id="GO:0006298">
    <property type="term" value="P:mismatch repair"/>
    <property type="evidence" value="ECO:0007669"/>
    <property type="project" value="TreeGrafter"/>
</dbReference>
<dbReference type="Gene3D" id="1.10.1020.10">
    <property type="entry name" value="Adenine-specific Methyltransferase, Domain 2"/>
    <property type="match status" value="1"/>
</dbReference>
<accession>A0A6N9T562</accession>
<name>A0A6N9T562_9HYPH</name>
<dbReference type="InterPro" id="IPR023095">
    <property type="entry name" value="Ade_MeTrfase_dom_2"/>
</dbReference>
<sequence>METEFRTVEPVQPAAGYIGGKRHLARRLIERIETVPHDAYAEPFVGMGGVFLRRRSAPRHEVINDLSGDVATFFRILQRHYTHFMEMLRFQIASRREFERLVRADPTTLTDLERAARFLYLQRLAFGGKVAGRTFGVSTTTASRFNVTKLGPTLEAIHERLAGVVIEQLPWRAFIDRYDRPGMLFYLDPPYYGSEGDYGREAFSREEFAELAERLKGLKGTFLLSINDRPEVRSLFEGLSMEPVSTSYSISQKGNARVGELLISGLGASA</sequence>
<evidence type="ECO:0000256" key="2">
    <source>
        <dbReference type="ARBA" id="ARBA00011900"/>
    </source>
</evidence>
<dbReference type="SUPFAM" id="SSF53335">
    <property type="entry name" value="S-adenosyl-L-methionine-dependent methyltransferases"/>
    <property type="match status" value="1"/>
</dbReference>
<dbReference type="GO" id="GO:0009307">
    <property type="term" value="P:DNA restriction-modification system"/>
    <property type="evidence" value="ECO:0007669"/>
    <property type="project" value="InterPro"/>
</dbReference>
<dbReference type="Gene3D" id="3.40.50.150">
    <property type="entry name" value="Vaccinia Virus protein VP39"/>
    <property type="match status" value="1"/>
</dbReference>
<keyword evidence="5" id="KW-0949">S-adenosyl-L-methionine</keyword>
<protein>
    <recommendedName>
        <fullName evidence="2">site-specific DNA-methyltransferase (adenine-specific)</fullName>
        <ecNumber evidence="2">2.1.1.72</ecNumber>
    </recommendedName>
</protein>
<dbReference type="EMBL" id="JAAAMG010000004">
    <property type="protein sequence ID" value="NDW04088.1"/>
    <property type="molecule type" value="Genomic_DNA"/>
</dbReference>
<dbReference type="PRINTS" id="PR00505">
    <property type="entry name" value="D12N6MTFRASE"/>
</dbReference>
<dbReference type="GO" id="GO:0009007">
    <property type="term" value="F:site-specific DNA-methyltransferase (adenine-specific) activity"/>
    <property type="evidence" value="ECO:0007669"/>
    <property type="project" value="UniProtKB-EC"/>
</dbReference>
<dbReference type="PANTHER" id="PTHR30481:SF4">
    <property type="entry name" value="SITE-SPECIFIC DNA-METHYLTRANSFERASE (ADENINE-SPECIFIC)"/>
    <property type="match status" value="1"/>
</dbReference>
<proteinExistence type="inferred from homology"/>
<dbReference type="GO" id="GO:1904047">
    <property type="term" value="F:S-adenosyl-L-methionine binding"/>
    <property type="evidence" value="ECO:0007669"/>
    <property type="project" value="TreeGrafter"/>
</dbReference>
<dbReference type="InterPro" id="IPR029063">
    <property type="entry name" value="SAM-dependent_MTases_sf"/>
</dbReference>
<dbReference type="GO" id="GO:0043565">
    <property type="term" value="F:sequence-specific DNA binding"/>
    <property type="evidence" value="ECO:0007669"/>
    <property type="project" value="TreeGrafter"/>
</dbReference>
<keyword evidence="3 7" id="KW-0489">Methyltransferase</keyword>
<evidence type="ECO:0000313" key="7">
    <source>
        <dbReference type="EMBL" id="NDW04088.1"/>
    </source>
</evidence>
<reference evidence="7 8" key="1">
    <citation type="submission" date="2020-01" db="EMBL/GenBank/DDBJ databases">
        <title>Jiella pacifica sp. nov.</title>
        <authorList>
            <person name="Xue Z."/>
            <person name="Zhu S."/>
            <person name="Chen J."/>
            <person name="Yang J."/>
        </authorList>
    </citation>
    <scope>NUCLEOTIDE SEQUENCE [LARGE SCALE GENOMIC DNA]</scope>
    <source>
        <strain evidence="7 8">40Bstr34</strain>
    </source>
</reference>
<evidence type="ECO:0000256" key="6">
    <source>
        <dbReference type="ARBA" id="ARBA00047942"/>
    </source>
</evidence>
<dbReference type="EC" id="2.1.1.72" evidence="2"/>
<dbReference type="Pfam" id="PF02086">
    <property type="entry name" value="MethyltransfD12"/>
    <property type="match status" value="1"/>
</dbReference>
<keyword evidence="8" id="KW-1185">Reference proteome</keyword>
<dbReference type="PIRSF" id="PIRSF000398">
    <property type="entry name" value="M_m6A_EcoRV"/>
    <property type="match status" value="1"/>
</dbReference>
<dbReference type="InterPro" id="IPR012263">
    <property type="entry name" value="M_m6A_EcoRV"/>
</dbReference>
<evidence type="ECO:0000256" key="3">
    <source>
        <dbReference type="ARBA" id="ARBA00022603"/>
    </source>
</evidence>
<organism evidence="7 8">
    <name type="scientific">Jiella pacifica</name>
    <dbReference type="NCBI Taxonomy" id="2696469"/>
    <lineage>
        <taxon>Bacteria</taxon>
        <taxon>Pseudomonadati</taxon>
        <taxon>Pseudomonadota</taxon>
        <taxon>Alphaproteobacteria</taxon>
        <taxon>Hyphomicrobiales</taxon>
        <taxon>Aurantimonadaceae</taxon>
        <taxon>Jiella</taxon>
    </lineage>
</organism>
<evidence type="ECO:0000256" key="1">
    <source>
        <dbReference type="ARBA" id="ARBA00006594"/>
    </source>
</evidence>
<evidence type="ECO:0000256" key="4">
    <source>
        <dbReference type="ARBA" id="ARBA00022679"/>
    </source>
</evidence>
<dbReference type="Proteomes" id="UP000469011">
    <property type="component" value="Unassembled WGS sequence"/>
</dbReference>
<keyword evidence="4" id="KW-0808">Transferase</keyword>
<evidence type="ECO:0000256" key="5">
    <source>
        <dbReference type="ARBA" id="ARBA00022691"/>
    </source>
</evidence>
<dbReference type="RefSeq" id="WP_163462117.1">
    <property type="nucleotide sequence ID" value="NZ_JAAAMG010000004.1"/>
</dbReference>
<comment type="catalytic activity">
    <reaction evidence="6">
        <text>a 2'-deoxyadenosine in DNA + S-adenosyl-L-methionine = an N(6)-methyl-2'-deoxyadenosine in DNA + S-adenosyl-L-homocysteine + H(+)</text>
        <dbReference type="Rhea" id="RHEA:15197"/>
        <dbReference type="Rhea" id="RHEA-COMP:12418"/>
        <dbReference type="Rhea" id="RHEA-COMP:12419"/>
        <dbReference type="ChEBI" id="CHEBI:15378"/>
        <dbReference type="ChEBI" id="CHEBI:57856"/>
        <dbReference type="ChEBI" id="CHEBI:59789"/>
        <dbReference type="ChEBI" id="CHEBI:90615"/>
        <dbReference type="ChEBI" id="CHEBI:90616"/>
        <dbReference type="EC" id="2.1.1.72"/>
    </reaction>
</comment>